<dbReference type="Gene3D" id="3.90.1030.20">
    <property type="entry name" value="DNA polymerase delta, p66 (Cdc27) subunit, wHTH domain"/>
    <property type="match status" value="1"/>
</dbReference>
<proteinExistence type="predicted"/>
<dbReference type="InterPro" id="IPR019038">
    <property type="entry name" value="POLD3"/>
</dbReference>
<feature type="region of interest" description="Disordered" evidence="5">
    <location>
        <begin position="79"/>
        <end position="104"/>
    </location>
</feature>
<dbReference type="GO" id="GO:0043625">
    <property type="term" value="C:delta DNA polymerase complex"/>
    <property type="evidence" value="ECO:0007669"/>
    <property type="project" value="InterPro"/>
</dbReference>
<name>A0A6A6VTQ6_9PEZI</name>
<dbReference type="EMBL" id="ML996588">
    <property type="protein sequence ID" value="KAF2752990.1"/>
    <property type="molecule type" value="Genomic_DNA"/>
</dbReference>
<protein>
    <recommendedName>
        <fullName evidence="2">DNA polymerase delta subunit 3</fullName>
    </recommendedName>
</protein>
<feature type="compositionally biased region" description="Basic and acidic residues" evidence="5">
    <location>
        <begin position="370"/>
        <end position="387"/>
    </location>
</feature>
<evidence type="ECO:0000256" key="5">
    <source>
        <dbReference type="SAM" id="MobiDB-lite"/>
    </source>
</evidence>
<organism evidence="6 7">
    <name type="scientific">Pseudovirgaria hyperparasitica</name>
    <dbReference type="NCBI Taxonomy" id="470096"/>
    <lineage>
        <taxon>Eukaryota</taxon>
        <taxon>Fungi</taxon>
        <taxon>Dikarya</taxon>
        <taxon>Ascomycota</taxon>
        <taxon>Pezizomycotina</taxon>
        <taxon>Dothideomycetes</taxon>
        <taxon>Dothideomycetes incertae sedis</taxon>
        <taxon>Acrospermales</taxon>
        <taxon>Acrospermaceae</taxon>
        <taxon>Pseudovirgaria</taxon>
    </lineage>
</organism>
<dbReference type="PANTHER" id="PTHR17598:SF13">
    <property type="entry name" value="DNA POLYMERASE DELTA SUBUNIT 3"/>
    <property type="match status" value="1"/>
</dbReference>
<evidence type="ECO:0000256" key="4">
    <source>
        <dbReference type="ARBA" id="ARBA00023242"/>
    </source>
</evidence>
<feature type="compositionally biased region" description="Polar residues" evidence="5">
    <location>
        <begin position="195"/>
        <end position="210"/>
    </location>
</feature>
<dbReference type="AlphaFoldDB" id="A0A6A6VTQ6"/>
<dbReference type="GO" id="GO:0006271">
    <property type="term" value="P:DNA strand elongation involved in DNA replication"/>
    <property type="evidence" value="ECO:0007669"/>
    <property type="project" value="TreeGrafter"/>
</dbReference>
<dbReference type="PANTHER" id="PTHR17598">
    <property type="entry name" value="DNA POLYMERASE DELTA SUBUNIT 3"/>
    <property type="match status" value="1"/>
</dbReference>
<keyword evidence="7" id="KW-1185">Reference proteome</keyword>
<keyword evidence="4" id="KW-0539">Nucleus</keyword>
<comment type="subcellular location">
    <subcellularLocation>
        <location evidence="1">Nucleus</location>
    </subcellularLocation>
</comment>
<dbReference type="RefSeq" id="XP_033595441.1">
    <property type="nucleotide sequence ID" value="XM_033747702.1"/>
</dbReference>
<dbReference type="Proteomes" id="UP000799437">
    <property type="component" value="Unassembled WGS sequence"/>
</dbReference>
<dbReference type="GeneID" id="54488756"/>
<feature type="compositionally biased region" description="Basic and acidic residues" evidence="5">
    <location>
        <begin position="351"/>
        <end position="361"/>
    </location>
</feature>
<feature type="region of interest" description="Disordered" evidence="5">
    <location>
        <begin position="176"/>
        <end position="458"/>
    </location>
</feature>
<gene>
    <name evidence="6" type="ORF">EJ05DRAFT_505409</name>
</gene>
<dbReference type="Pfam" id="PF09507">
    <property type="entry name" value="CDC27"/>
    <property type="match status" value="1"/>
</dbReference>
<dbReference type="OrthoDB" id="514823at2759"/>
<feature type="compositionally biased region" description="Basic and acidic residues" evidence="5">
    <location>
        <begin position="400"/>
        <end position="413"/>
    </location>
</feature>
<evidence type="ECO:0000256" key="3">
    <source>
        <dbReference type="ARBA" id="ARBA00022705"/>
    </source>
</evidence>
<keyword evidence="3" id="KW-0235">DNA replication</keyword>
<evidence type="ECO:0000313" key="7">
    <source>
        <dbReference type="Proteomes" id="UP000799437"/>
    </source>
</evidence>
<evidence type="ECO:0000313" key="6">
    <source>
        <dbReference type="EMBL" id="KAF2752990.1"/>
    </source>
</evidence>
<dbReference type="InterPro" id="IPR041913">
    <property type="entry name" value="POLD3_sf"/>
</dbReference>
<dbReference type="GO" id="GO:0006297">
    <property type="term" value="P:nucleotide-excision repair, DNA gap filling"/>
    <property type="evidence" value="ECO:0007669"/>
    <property type="project" value="TreeGrafter"/>
</dbReference>
<accession>A0A6A6VTQ6</accession>
<feature type="compositionally biased region" description="Basic and acidic residues" evidence="5">
    <location>
        <begin position="313"/>
        <end position="338"/>
    </location>
</feature>
<dbReference type="GO" id="GO:1904161">
    <property type="term" value="P:DNA synthesis involved in UV-damage excision repair"/>
    <property type="evidence" value="ECO:0007669"/>
    <property type="project" value="TreeGrafter"/>
</dbReference>
<feature type="compositionally biased region" description="Acidic residues" evidence="5">
    <location>
        <begin position="339"/>
        <end position="350"/>
    </location>
</feature>
<reference evidence="6" key="1">
    <citation type="journal article" date="2020" name="Stud. Mycol.">
        <title>101 Dothideomycetes genomes: a test case for predicting lifestyles and emergence of pathogens.</title>
        <authorList>
            <person name="Haridas S."/>
            <person name="Albert R."/>
            <person name="Binder M."/>
            <person name="Bloem J."/>
            <person name="Labutti K."/>
            <person name="Salamov A."/>
            <person name="Andreopoulos B."/>
            <person name="Baker S."/>
            <person name="Barry K."/>
            <person name="Bills G."/>
            <person name="Bluhm B."/>
            <person name="Cannon C."/>
            <person name="Castanera R."/>
            <person name="Culley D."/>
            <person name="Daum C."/>
            <person name="Ezra D."/>
            <person name="Gonzalez J."/>
            <person name="Henrissat B."/>
            <person name="Kuo A."/>
            <person name="Liang C."/>
            <person name="Lipzen A."/>
            <person name="Lutzoni F."/>
            <person name="Magnuson J."/>
            <person name="Mondo S."/>
            <person name="Nolan M."/>
            <person name="Ohm R."/>
            <person name="Pangilinan J."/>
            <person name="Park H.-J."/>
            <person name="Ramirez L."/>
            <person name="Alfaro M."/>
            <person name="Sun H."/>
            <person name="Tritt A."/>
            <person name="Yoshinaga Y."/>
            <person name="Zwiers L.-H."/>
            <person name="Turgeon B."/>
            <person name="Goodwin S."/>
            <person name="Spatafora J."/>
            <person name="Crous P."/>
            <person name="Grigoriev I."/>
        </authorList>
    </citation>
    <scope>NUCLEOTIDE SEQUENCE</scope>
    <source>
        <strain evidence="6">CBS 121739</strain>
    </source>
</reference>
<evidence type="ECO:0000256" key="1">
    <source>
        <dbReference type="ARBA" id="ARBA00004123"/>
    </source>
</evidence>
<sequence>MADKYKEYLTANVLDEGRPITYRLLSRALRVHVDLAKQMLYDFYQKQNAKNSGCLHATYIVSGTRQMRERKLANGVQSYDGGHRFMQSSPSMRPAPREEEKEETISTISVVTLVTEEQLEDAKSSLDKITSLHVYSLQPGSIENVHILSVCNQEVSMKYAPDDPLKAYEIYGTIHNPDARRRTMRRQPPAPTPAPSKNTVNTPAKSTSKHSPPAPSDSKATAAPERRGSTEDGSAVVRPSPVSDVSLKKPENIKSASNRGQSALFKSFAKTQPKVAKAASPRRSPAPSAEQTAQEDEAMDDADASDGENEAAAIKKREAAQTERKTRVEREAQLRKMMEEDDEEDEDEPMTDSHESEKVESQESAIDAAKPADLDIKEQTVRVENGRRRGRRRVMRKRTIKDEDGYLVTKEEAIWESFSEDEPVPKKSKPTPSTSTAKEPKKGNKPGQGGIMSFFKKG</sequence>
<evidence type="ECO:0000256" key="2">
    <source>
        <dbReference type="ARBA" id="ARBA00017589"/>
    </source>
</evidence>
<dbReference type="GO" id="GO:0003887">
    <property type="term" value="F:DNA-directed DNA polymerase activity"/>
    <property type="evidence" value="ECO:0007669"/>
    <property type="project" value="TreeGrafter"/>
</dbReference>
<feature type="compositionally biased region" description="Acidic residues" evidence="5">
    <location>
        <begin position="293"/>
        <end position="309"/>
    </location>
</feature>
<feature type="compositionally biased region" description="Basic residues" evidence="5">
    <location>
        <begin position="388"/>
        <end position="399"/>
    </location>
</feature>
<feature type="compositionally biased region" description="Low complexity" evidence="5">
    <location>
        <begin position="278"/>
        <end position="292"/>
    </location>
</feature>